<dbReference type="AlphaFoldDB" id="A0A6M2DPV7"/>
<proteinExistence type="predicted"/>
<dbReference type="Pfam" id="PF15929">
    <property type="entry name" value="Myofilin"/>
    <property type="match status" value="1"/>
</dbReference>
<dbReference type="InterPro" id="IPR031828">
    <property type="entry name" value="Myofilin"/>
</dbReference>
<accession>A0A6M2DPV7</accession>
<name>A0A6M2DPV7_XENCH</name>
<evidence type="ECO:0000313" key="1">
    <source>
        <dbReference type="EMBL" id="NOV48183.1"/>
    </source>
</evidence>
<organism evidence="1">
    <name type="scientific">Xenopsylla cheopis</name>
    <name type="common">Oriental rat flea</name>
    <name type="synonym">Pulex cheopis</name>
    <dbReference type="NCBI Taxonomy" id="163159"/>
    <lineage>
        <taxon>Eukaryota</taxon>
        <taxon>Metazoa</taxon>
        <taxon>Ecdysozoa</taxon>
        <taxon>Arthropoda</taxon>
        <taxon>Hexapoda</taxon>
        <taxon>Insecta</taxon>
        <taxon>Pterygota</taxon>
        <taxon>Neoptera</taxon>
        <taxon>Endopterygota</taxon>
        <taxon>Siphonaptera</taxon>
        <taxon>Pulicidae</taxon>
        <taxon>Xenopsyllinae</taxon>
        <taxon>Xenopsylla</taxon>
    </lineage>
</organism>
<dbReference type="EMBL" id="GIIL01004457">
    <property type="protein sequence ID" value="NOV48183.1"/>
    <property type="molecule type" value="Transcribed_RNA"/>
</dbReference>
<sequence length="270" mass="31388">MFKNHLDMIGRNETASKKAKFWQSYVRSLKGSDDIRAPESAYRPKSAFRPLSSFPEFTSTWPLSRSIYDDPSHAAERITVPGYRYLPIHRETYGYSPRDIYPRSLDRYRPSYYVPKKYQSALFDHSRAWQEHLDRMTELDARYPSRYGLLLKDRALPAGVVSTGNSAPDSLKGIEYEPDNKPPFGRPIYSPARGRSASPLHDLLNPSKYLPISAIARDPWWWDAVPSLRPYDPYLSWGKSPFFLRDSYLSPVKRTYLWHKHPARPLATVR</sequence>
<protein>
    <submittedName>
        <fullName evidence="1">Putative myofilin</fullName>
    </submittedName>
</protein>
<reference evidence="1" key="1">
    <citation type="submission" date="2020-03" db="EMBL/GenBank/DDBJ databases">
        <title>Transcriptomic Profiling of the Digestive Tract of the Rat Flea, Xenopsylla cheopis, Following Blood Feeding and Infection with Yersinia pestis.</title>
        <authorList>
            <person name="Bland D.M."/>
            <person name="Martens C.A."/>
            <person name="Virtaneva K."/>
            <person name="Kanakabandi K."/>
            <person name="Long D."/>
            <person name="Rosenke R."/>
            <person name="Saturday G.A."/>
            <person name="Hoyt F.H."/>
            <person name="Bruno D.P."/>
            <person name="Ribeiro J.M.C."/>
            <person name="Hinnebusch J."/>
        </authorList>
    </citation>
    <scope>NUCLEOTIDE SEQUENCE</scope>
</reference>